<sequence length="378" mass="43008">MVGAFFADRRKYFPKSDSAAAMVSCGTPGGLRSGDWCSAPLLTAALLSLLFAGMHLTTAFPSWRLEEEAHTTMLVIGIRKEARSQVLHLSRNKRYTLTPEQLKWDKFKLTYKYLLTHRSLISTLQGGMRTESRTNGTVLPNRLLSFPTNLINVSDTRRGIARAFGLWSDVSPFSFREVPADEEADIKIGFYPVNHTDCWQSYLHHCFDGITGELAHAFFPPTGEIHFDDHEYWILGDMRFSWKKGVWLTDIVHVATHEIGHVLGLMHSMDPKAIMHLNATLTGRKQITQDEVWGLHRLYGCLDRLFICPSWARKGYCDSKRRLMQRHCPSSCDFCYEFPFPTAAPTPTPPRTKHKLVTEGKKLTFRCGKKIASKRGNI</sequence>
<feature type="binding site" evidence="7">
    <location>
        <position position="209"/>
    </location>
    <ligand>
        <name>Ca(2+)</name>
        <dbReference type="ChEBI" id="CHEBI:29108"/>
        <label>3</label>
    </ligand>
</feature>
<dbReference type="STRING" id="33528.ENSGAFP00000023715"/>
<feature type="binding site" evidence="7">
    <location>
        <position position="216"/>
    </location>
    <ligand>
        <name>Zn(2+)</name>
        <dbReference type="ChEBI" id="CHEBI:29105"/>
        <label>1</label>
    </ligand>
</feature>
<keyword evidence="7" id="KW-0106">Calcium</keyword>
<dbReference type="InterPro" id="IPR003582">
    <property type="entry name" value="ShKT_dom"/>
</dbReference>
<feature type="binding site" evidence="7">
    <location>
        <position position="231"/>
    </location>
    <ligand>
        <name>Ca(2+)</name>
        <dbReference type="ChEBI" id="CHEBI:29108"/>
        <label>1</label>
    </ligand>
</feature>
<dbReference type="GO" id="GO:0030574">
    <property type="term" value="P:collagen catabolic process"/>
    <property type="evidence" value="ECO:0007669"/>
    <property type="project" value="TreeGrafter"/>
</dbReference>
<evidence type="ECO:0000256" key="3">
    <source>
        <dbReference type="ARBA" id="ARBA00022723"/>
    </source>
</evidence>
<name>A0A315WD61_GAMAF</name>
<dbReference type="Proteomes" id="UP000250572">
    <property type="component" value="Unassembled WGS sequence"/>
</dbReference>
<dbReference type="InterPro" id="IPR006026">
    <property type="entry name" value="Peptidase_Metallo"/>
</dbReference>
<dbReference type="InterPro" id="IPR021190">
    <property type="entry name" value="Pept_M10A"/>
</dbReference>
<dbReference type="EMBL" id="NHOQ01000099">
    <property type="protein sequence ID" value="PWA32977.1"/>
    <property type="molecule type" value="Genomic_DNA"/>
</dbReference>
<dbReference type="SMART" id="SM00254">
    <property type="entry name" value="ShKT"/>
    <property type="match status" value="1"/>
</dbReference>
<dbReference type="Gene3D" id="3.40.390.10">
    <property type="entry name" value="Collagenase (Catalytic Domain)"/>
    <property type="match status" value="1"/>
</dbReference>
<comment type="cofactor">
    <cofactor evidence="7">
        <name>Zn(2+)</name>
        <dbReference type="ChEBI" id="CHEBI:29105"/>
    </cofactor>
    <text evidence="7">Binds 2 Zn(2+) ions per subunit.</text>
</comment>
<evidence type="ECO:0000256" key="5">
    <source>
        <dbReference type="ARBA" id="ARBA00022833"/>
    </source>
</evidence>
<dbReference type="GO" id="GO:0031012">
    <property type="term" value="C:extracellular matrix"/>
    <property type="evidence" value="ECO:0007669"/>
    <property type="project" value="InterPro"/>
</dbReference>
<evidence type="ECO:0000256" key="8">
    <source>
        <dbReference type="PROSITE-ProRule" id="PRU01005"/>
    </source>
</evidence>
<organism evidence="10 11">
    <name type="scientific">Gambusia affinis</name>
    <name type="common">Western mosquitofish</name>
    <name type="synonym">Heterandria affinis</name>
    <dbReference type="NCBI Taxonomy" id="33528"/>
    <lineage>
        <taxon>Eukaryota</taxon>
        <taxon>Metazoa</taxon>
        <taxon>Chordata</taxon>
        <taxon>Craniata</taxon>
        <taxon>Vertebrata</taxon>
        <taxon>Euteleostomi</taxon>
        <taxon>Actinopterygii</taxon>
        <taxon>Neopterygii</taxon>
        <taxon>Teleostei</taxon>
        <taxon>Neoteleostei</taxon>
        <taxon>Acanthomorphata</taxon>
        <taxon>Ovalentaria</taxon>
        <taxon>Atherinomorphae</taxon>
        <taxon>Cyprinodontiformes</taxon>
        <taxon>Poeciliidae</taxon>
        <taxon>Poeciliinae</taxon>
        <taxon>Gambusia</taxon>
    </lineage>
</organism>
<evidence type="ECO:0000259" key="9">
    <source>
        <dbReference type="PROSITE" id="PS51670"/>
    </source>
</evidence>
<keyword evidence="3 7" id="KW-0479">Metal-binding</keyword>
<comment type="caution">
    <text evidence="10">The sequence shown here is derived from an EMBL/GenBank/DDBJ whole genome shotgun (WGS) entry which is preliminary data.</text>
</comment>
<keyword evidence="11" id="KW-1185">Reference proteome</keyword>
<keyword evidence="5 7" id="KW-0862">Zinc</keyword>
<dbReference type="PROSITE" id="PS51670">
    <property type="entry name" value="SHKT"/>
    <property type="match status" value="1"/>
</dbReference>
<feature type="domain" description="ShKT" evidence="9">
    <location>
        <begin position="301"/>
        <end position="335"/>
    </location>
</feature>
<feature type="binding site" evidence="7">
    <location>
        <position position="231"/>
    </location>
    <ligand>
        <name>Ca(2+)</name>
        <dbReference type="ChEBI" id="CHEBI:29108"/>
        <label>3</label>
    </ligand>
</feature>
<dbReference type="PANTHER" id="PTHR10201">
    <property type="entry name" value="MATRIX METALLOPROTEINASE"/>
    <property type="match status" value="1"/>
</dbReference>
<dbReference type="PANTHER" id="PTHR10201:SF7">
    <property type="entry name" value="MATRIX METALLOPROTEINASE-23"/>
    <property type="match status" value="1"/>
</dbReference>
<feature type="binding site" evidence="7">
    <location>
        <position position="195"/>
    </location>
    <ligand>
        <name>Zn(2+)</name>
        <dbReference type="ChEBI" id="CHEBI:29105"/>
        <label>1</label>
    </ligand>
</feature>
<feature type="binding site" evidence="7">
    <location>
        <position position="229"/>
    </location>
    <ligand>
        <name>Ca(2+)</name>
        <dbReference type="ChEBI" id="CHEBI:29108"/>
        <label>1</label>
    </ligand>
</feature>
<evidence type="ECO:0000256" key="7">
    <source>
        <dbReference type="PIRSR" id="PIRSR621190-2"/>
    </source>
</evidence>
<dbReference type="Pfam" id="PF01549">
    <property type="entry name" value="ShK"/>
    <property type="match status" value="1"/>
</dbReference>
<dbReference type="Pfam" id="PF00413">
    <property type="entry name" value="Peptidase_M10"/>
    <property type="match status" value="1"/>
</dbReference>
<feature type="binding site" evidence="7">
    <location>
        <position position="261"/>
    </location>
    <ligand>
        <name>Zn(2+)</name>
        <dbReference type="ChEBI" id="CHEBI:29105"/>
        <label>2</label>
        <note>catalytic</note>
    </ligand>
</feature>
<evidence type="ECO:0000256" key="4">
    <source>
        <dbReference type="ARBA" id="ARBA00022801"/>
    </source>
</evidence>
<dbReference type="CDD" id="cd04278">
    <property type="entry name" value="ZnMc_MMP"/>
    <property type="match status" value="1"/>
</dbReference>
<dbReference type="PRINTS" id="PR00138">
    <property type="entry name" value="MATRIXIN"/>
</dbReference>
<feature type="binding site" evidence="7">
    <location>
        <position position="267"/>
    </location>
    <ligand>
        <name>Zn(2+)</name>
        <dbReference type="ChEBI" id="CHEBI:29105"/>
        <label>2</label>
        <note>catalytic</note>
    </ligand>
</feature>
<comment type="caution">
    <text evidence="8">Lacks conserved residue(s) required for the propagation of feature annotation.</text>
</comment>
<comment type="similarity">
    <text evidence="1">Belongs to the peptidase M10A family.</text>
</comment>
<dbReference type="SMART" id="SM00235">
    <property type="entry name" value="ZnMc"/>
    <property type="match status" value="1"/>
</dbReference>
<reference evidence="10 11" key="1">
    <citation type="journal article" date="2018" name="G3 (Bethesda)">
        <title>A High-Quality Reference Genome for the Invasive Mosquitofish Gambusia affinis Using a Chicago Library.</title>
        <authorList>
            <person name="Hoffberg S.L."/>
            <person name="Troendle N.J."/>
            <person name="Glenn T.C."/>
            <person name="Mahmud O."/>
            <person name="Louha S."/>
            <person name="Chalopin D."/>
            <person name="Bennetzen J.L."/>
            <person name="Mauricio R."/>
        </authorList>
    </citation>
    <scope>NUCLEOTIDE SEQUENCE [LARGE SCALE GENOMIC DNA]</scope>
    <source>
        <strain evidence="10">NE01/NJP1002.9</strain>
        <tissue evidence="10">Muscle</tissue>
    </source>
</reference>
<protein>
    <recommendedName>
        <fullName evidence="9">ShKT domain-containing protein</fullName>
    </recommendedName>
</protein>
<gene>
    <name evidence="10" type="ORF">CCH79_00016887</name>
</gene>
<feature type="binding site" evidence="7">
    <location>
        <position position="197"/>
    </location>
    <ligand>
        <name>Zn(2+)</name>
        <dbReference type="ChEBI" id="CHEBI:29105"/>
        <label>1</label>
    </ligand>
</feature>
<feature type="binding site" evidence="7">
    <location>
        <position position="185"/>
    </location>
    <ligand>
        <name>Ca(2+)</name>
        <dbReference type="ChEBI" id="CHEBI:29108"/>
        <label>2</label>
    </ligand>
</feature>
<dbReference type="Gene3D" id="1.10.10.1940">
    <property type="match status" value="1"/>
</dbReference>
<feature type="active site" evidence="6">
    <location>
        <position position="258"/>
    </location>
</feature>
<evidence type="ECO:0000256" key="2">
    <source>
        <dbReference type="ARBA" id="ARBA00022670"/>
    </source>
</evidence>
<dbReference type="InterPro" id="IPR033739">
    <property type="entry name" value="M10A_MMP"/>
</dbReference>
<accession>A0A315WD61</accession>
<dbReference type="AlphaFoldDB" id="A0A315WD61"/>
<dbReference type="FunFam" id="1.10.10.1940:FF:000001">
    <property type="entry name" value="Matrix metallopeptidase 23B"/>
    <property type="match status" value="1"/>
</dbReference>
<feature type="binding site" evidence="7">
    <location>
        <position position="275"/>
    </location>
    <ligand>
        <name>Zn(2+)</name>
        <dbReference type="ChEBI" id="CHEBI:29105"/>
        <label>2</label>
        <note>catalytic</note>
    </ligand>
</feature>
<dbReference type="GO" id="GO:0008270">
    <property type="term" value="F:zinc ion binding"/>
    <property type="evidence" value="ECO:0007669"/>
    <property type="project" value="InterPro"/>
</dbReference>
<keyword evidence="2" id="KW-0645">Protease</keyword>
<dbReference type="GO" id="GO:0006508">
    <property type="term" value="P:proteolysis"/>
    <property type="evidence" value="ECO:0007669"/>
    <property type="project" value="UniProtKB-KW"/>
</dbReference>
<feature type="binding site" evidence="7">
    <location>
        <position position="226"/>
    </location>
    <ligand>
        <name>Zn(2+)</name>
        <dbReference type="ChEBI" id="CHEBI:29105"/>
        <label>1</label>
    </ligand>
</feature>
<dbReference type="InterPro" id="IPR001818">
    <property type="entry name" value="Pept_M10_metallopeptidase"/>
</dbReference>
<keyword evidence="4" id="KW-0378">Hydrolase</keyword>
<feature type="binding site" evidence="7">
    <location>
        <position position="208"/>
    </location>
    <ligand>
        <name>Ca(2+)</name>
        <dbReference type="ChEBI" id="CHEBI:29108"/>
        <label>3</label>
    </ligand>
</feature>
<dbReference type="GO" id="GO:0004222">
    <property type="term" value="F:metalloendopeptidase activity"/>
    <property type="evidence" value="ECO:0007669"/>
    <property type="project" value="InterPro"/>
</dbReference>
<evidence type="ECO:0000256" key="6">
    <source>
        <dbReference type="PIRSR" id="PIRSR621190-1"/>
    </source>
</evidence>
<dbReference type="GO" id="GO:0005615">
    <property type="term" value="C:extracellular space"/>
    <property type="evidence" value="ECO:0007669"/>
    <property type="project" value="TreeGrafter"/>
</dbReference>
<feature type="non-terminal residue" evidence="10">
    <location>
        <position position="378"/>
    </location>
</feature>
<evidence type="ECO:0000256" key="1">
    <source>
        <dbReference type="ARBA" id="ARBA00010370"/>
    </source>
</evidence>
<dbReference type="FunFam" id="3.40.390.10:FF:000024">
    <property type="entry name" value="Matrix metallopeptidase 23B"/>
    <property type="match status" value="1"/>
</dbReference>
<comment type="cofactor">
    <cofactor evidence="7">
        <name>Ca(2+)</name>
        <dbReference type="ChEBI" id="CHEBI:29108"/>
    </cofactor>
    <text evidence="7">Can bind about 5 Ca(2+) ions per subunit.</text>
</comment>
<evidence type="ECO:0000313" key="11">
    <source>
        <dbReference type="Proteomes" id="UP000250572"/>
    </source>
</evidence>
<dbReference type="InterPro" id="IPR024079">
    <property type="entry name" value="MetalloPept_cat_dom_sf"/>
</dbReference>
<feature type="binding site" evidence="7">
    <location>
        <position position="257"/>
    </location>
    <ligand>
        <name>Zn(2+)</name>
        <dbReference type="ChEBI" id="CHEBI:29105"/>
        <label>2</label>
        <note>catalytic</note>
    </ligand>
</feature>
<evidence type="ECO:0000313" key="10">
    <source>
        <dbReference type="EMBL" id="PWA32977.1"/>
    </source>
</evidence>
<dbReference type="GO" id="GO:0030198">
    <property type="term" value="P:extracellular matrix organization"/>
    <property type="evidence" value="ECO:0007669"/>
    <property type="project" value="TreeGrafter"/>
</dbReference>
<proteinExistence type="inferred from homology"/>
<feature type="disulfide bond" evidence="8">
    <location>
        <begin position="301"/>
        <end position="335"/>
    </location>
</feature>
<dbReference type="SUPFAM" id="SSF55486">
    <property type="entry name" value="Metalloproteases ('zincins'), catalytic domain"/>
    <property type="match status" value="1"/>
</dbReference>
<feature type="binding site" evidence="7">
    <location>
        <position position="228"/>
    </location>
    <ligand>
        <name>Ca(2+)</name>
        <dbReference type="ChEBI" id="CHEBI:29108"/>
        <label>3</label>
    </ligand>
</feature>
<keyword evidence="8" id="KW-1015">Disulfide bond</keyword>